<dbReference type="STRING" id="1364.LP2241_30283"/>
<dbReference type="RefSeq" id="WP_047915611.1">
    <property type="nucleotide sequence ID" value="NZ_LN774769.1"/>
</dbReference>
<evidence type="ECO:0000313" key="5">
    <source>
        <dbReference type="EMBL" id="CEN28484.1"/>
    </source>
</evidence>
<dbReference type="HOGENOM" id="CLU_009227_4_1_9"/>
<dbReference type="InterPro" id="IPR029061">
    <property type="entry name" value="THDP-binding"/>
</dbReference>
<keyword evidence="3" id="KW-0786">Thiamine pyrophosphate</keyword>
<name>A0A0D6DXH4_9LACT</name>
<protein>
    <submittedName>
        <fullName evidence="5">Transketolase N-terminal section 2</fullName>
    </submittedName>
</protein>
<organism evidence="5 6">
    <name type="scientific">Pseudolactococcus piscium MKFS47</name>
    <dbReference type="NCBI Taxonomy" id="297352"/>
    <lineage>
        <taxon>Bacteria</taxon>
        <taxon>Bacillati</taxon>
        <taxon>Bacillota</taxon>
        <taxon>Bacilli</taxon>
        <taxon>Lactobacillales</taxon>
        <taxon>Streptococcaceae</taxon>
        <taxon>Pseudolactococcus</taxon>
    </lineage>
</organism>
<comment type="similarity">
    <text evidence="2">Belongs to the transketolase family.</text>
</comment>
<dbReference type="AlphaFoldDB" id="A0A0D6DXH4"/>
<evidence type="ECO:0000256" key="1">
    <source>
        <dbReference type="ARBA" id="ARBA00001964"/>
    </source>
</evidence>
<dbReference type="SUPFAM" id="SSF52518">
    <property type="entry name" value="Thiamin diphosphate-binding fold (THDP-binding)"/>
    <property type="match status" value="1"/>
</dbReference>
<dbReference type="Pfam" id="PF00456">
    <property type="entry name" value="Transketolase_N"/>
    <property type="match status" value="1"/>
</dbReference>
<gene>
    <name evidence="5" type="ORF">LACPI_1284</name>
</gene>
<evidence type="ECO:0000256" key="3">
    <source>
        <dbReference type="ARBA" id="ARBA00023052"/>
    </source>
</evidence>
<proteinExistence type="inferred from homology"/>
<dbReference type="EMBL" id="LN774769">
    <property type="protein sequence ID" value="CEN28484.1"/>
    <property type="molecule type" value="Genomic_DNA"/>
</dbReference>
<accession>A0A0D6DXH4</accession>
<dbReference type="InterPro" id="IPR005474">
    <property type="entry name" value="Transketolase_N"/>
</dbReference>
<dbReference type="PANTHER" id="PTHR47514">
    <property type="entry name" value="TRANSKETOLASE N-TERMINAL SECTION-RELATED"/>
    <property type="match status" value="1"/>
</dbReference>
<reference evidence="6" key="1">
    <citation type="submission" date="2015-01" db="EMBL/GenBank/DDBJ databases">
        <authorList>
            <person name="Andreevskaya M."/>
        </authorList>
    </citation>
    <scope>NUCLEOTIDE SEQUENCE [LARGE SCALE GENOMIC DNA]</scope>
    <source>
        <strain evidence="6">MKFS47</strain>
    </source>
</reference>
<evidence type="ECO:0000256" key="2">
    <source>
        <dbReference type="ARBA" id="ARBA00007131"/>
    </source>
</evidence>
<comment type="cofactor">
    <cofactor evidence="1">
        <name>thiamine diphosphate</name>
        <dbReference type="ChEBI" id="CHEBI:58937"/>
    </cofactor>
</comment>
<dbReference type="Gene3D" id="3.40.50.970">
    <property type="match status" value="1"/>
</dbReference>
<evidence type="ECO:0000259" key="4">
    <source>
        <dbReference type="Pfam" id="PF00456"/>
    </source>
</evidence>
<sequence length="294" mass="32517">MIIKESKTVDSYEAVLKLRDVIRLDTLKMLQHMGYGHIGGSMSIVELLAVLYGKQMTIDNKNPDWAERDRLVLSKGHAGPALYATLANKGFFPNDWLFTLNEGGTNLPSHPDRLKIPGVDATTGSLGQGTSIAAGIATGLRLSGSDAYTYLIVGDGELNEGQCWEAFQFIAHQKLTHCIVFIDDNKKQLDGYTADIINQFDIQKKLESFGFMTLKVKGNDLKAIDDAINFLKDQEDTAVAIVLDTIKSQGVPFFENLHDNHSVKFNTERYQIELQKAIDELAARATIGGENHDL</sequence>
<dbReference type="KEGG" id="lpk:LACPI_1284"/>
<evidence type="ECO:0000313" key="6">
    <source>
        <dbReference type="Proteomes" id="UP000033166"/>
    </source>
</evidence>
<dbReference type="Proteomes" id="UP000033166">
    <property type="component" value="Chromosome I"/>
</dbReference>
<dbReference type="PANTHER" id="PTHR47514:SF1">
    <property type="entry name" value="TRANSKETOLASE N-TERMINAL SECTION-RELATED"/>
    <property type="match status" value="1"/>
</dbReference>
<dbReference type="CDD" id="cd02012">
    <property type="entry name" value="TPP_TK"/>
    <property type="match status" value="1"/>
</dbReference>
<feature type="domain" description="Transketolase N-terminal" evidence="4">
    <location>
        <begin position="20"/>
        <end position="265"/>
    </location>
</feature>